<feature type="compositionally biased region" description="Polar residues" evidence="1">
    <location>
        <begin position="1"/>
        <end position="16"/>
    </location>
</feature>
<reference evidence="2 3" key="1">
    <citation type="submission" date="2021-06" db="EMBL/GenBank/DDBJ databases">
        <authorList>
            <person name="Kallberg Y."/>
            <person name="Tangrot J."/>
            <person name="Rosling A."/>
        </authorList>
    </citation>
    <scope>NUCLEOTIDE SEQUENCE [LARGE SCALE GENOMIC DNA]</scope>
    <source>
        <strain evidence="2 3">120-4 pot B 10/14</strain>
    </source>
</reference>
<feature type="region of interest" description="Disordered" evidence="1">
    <location>
        <begin position="1"/>
        <end position="24"/>
    </location>
</feature>
<feature type="non-terminal residue" evidence="2">
    <location>
        <position position="1"/>
    </location>
</feature>
<evidence type="ECO:0000313" key="3">
    <source>
        <dbReference type="Proteomes" id="UP000789901"/>
    </source>
</evidence>
<protein>
    <submittedName>
        <fullName evidence="2">1487_t:CDS:1</fullName>
    </submittedName>
</protein>
<keyword evidence="3" id="KW-1185">Reference proteome</keyword>
<accession>A0ABN7WSG2</accession>
<dbReference type="EMBL" id="CAJVQB010061172">
    <property type="protein sequence ID" value="CAG8839754.1"/>
    <property type="molecule type" value="Genomic_DNA"/>
</dbReference>
<evidence type="ECO:0000313" key="2">
    <source>
        <dbReference type="EMBL" id="CAG8839754.1"/>
    </source>
</evidence>
<name>A0ABN7WSG2_GIGMA</name>
<evidence type="ECO:0000256" key="1">
    <source>
        <dbReference type="SAM" id="MobiDB-lite"/>
    </source>
</evidence>
<gene>
    <name evidence="2" type="ORF">GMARGA_LOCUS34585</name>
</gene>
<organism evidence="2 3">
    <name type="scientific">Gigaspora margarita</name>
    <dbReference type="NCBI Taxonomy" id="4874"/>
    <lineage>
        <taxon>Eukaryota</taxon>
        <taxon>Fungi</taxon>
        <taxon>Fungi incertae sedis</taxon>
        <taxon>Mucoromycota</taxon>
        <taxon>Glomeromycotina</taxon>
        <taxon>Glomeromycetes</taxon>
        <taxon>Diversisporales</taxon>
        <taxon>Gigasporaceae</taxon>
        <taxon>Gigaspora</taxon>
    </lineage>
</organism>
<comment type="caution">
    <text evidence="2">The sequence shown here is derived from an EMBL/GenBank/DDBJ whole genome shotgun (WGS) entry which is preliminary data.</text>
</comment>
<dbReference type="Proteomes" id="UP000789901">
    <property type="component" value="Unassembled WGS sequence"/>
</dbReference>
<sequence length="76" mass="8454">TSTIGGPQRTQNTVQRPPTIGGPQRTQNAIIAVQRYDDLVEGGNPFSGLQGEKKTMFEHYLLFKVLVIRDKLQDLA</sequence>
<proteinExistence type="predicted"/>